<reference evidence="1 2" key="1">
    <citation type="journal article" date="2013" name="Curr. Biol.">
        <title>The Genome of the Foraminiferan Reticulomyxa filosa.</title>
        <authorList>
            <person name="Glockner G."/>
            <person name="Hulsmann N."/>
            <person name="Schleicher M."/>
            <person name="Noegel A.A."/>
            <person name="Eichinger L."/>
            <person name="Gallinger C."/>
            <person name="Pawlowski J."/>
            <person name="Sierra R."/>
            <person name="Euteneuer U."/>
            <person name="Pillet L."/>
            <person name="Moustafa A."/>
            <person name="Platzer M."/>
            <person name="Groth M."/>
            <person name="Szafranski K."/>
            <person name="Schliwa M."/>
        </authorList>
    </citation>
    <scope>NUCLEOTIDE SEQUENCE [LARGE SCALE GENOMIC DNA]</scope>
</reference>
<keyword evidence="2" id="KW-1185">Reference proteome</keyword>
<evidence type="ECO:0000313" key="2">
    <source>
        <dbReference type="Proteomes" id="UP000023152"/>
    </source>
</evidence>
<dbReference type="Gene3D" id="1.25.40.10">
    <property type="entry name" value="Tetratricopeptide repeat domain"/>
    <property type="match status" value="1"/>
</dbReference>
<dbReference type="EMBL" id="ASPP01001166">
    <property type="protein sequence ID" value="ETO35922.1"/>
    <property type="molecule type" value="Genomic_DNA"/>
</dbReference>
<dbReference type="Proteomes" id="UP000023152">
    <property type="component" value="Unassembled WGS sequence"/>
</dbReference>
<gene>
    <name evidence="1" type="ORF">RFI_01141</name>
</gene>
<accession>X6PE36</accession>
<dbReference type="AlphaFoldDB" id="X6PE36"/>
<organism evidence="1 2">
    <name type="scientific">Reticulomyxa filosa</name>
    <dbReference type="NCBI Taxonomy" id="46433"/>
    <lineage>
        <taxon>Eukaryota</taxon>
        <taxon>Sar</taxon>
        <taxon>Rhizaria</taxon>
        <taxon>Retaria</taxon>
        <taxon>Foraminifera</taxon>
        <taxon>Monothalamids</taxon>
        <taxon>Reticulomyxidae</taxon>
        <taxon>Reticulomyxa</taxon>
    </lineage>
</organism>
<comment type="caution">
    <text evidence="1">The sequence shown here is derived from an EMBL/GenBank/DDBJ whole genome shotgun (WGS) entry which is preliminary data.</text>
</comment>
<name>X6PE36_RETFI</name>
<protein>
    <submittedName>
        <fullName evidence="1">Putative tetratricopeptide TPR2 protein</fullName>
    </submittedName>
</protein>
<dbReference type="InterPro" id="IPR011990">
    <property type="entry name" value="TPR-like_helical_dom_sf"/>
</dbReference>
<sequence>MKFGKKALDLRLKKFDSNHPEVGNSYDILGDINYKKGDKMEAKKCYENTLSIYTQKFGENNQKIQEVMLKLKNLLFGKKRKFYFVVKN</sequence>
<proteinExistence type="predicted"/>
<evidence type="ECO:0000313" key="1">
    <source>
        <dbReference type="EMBL" id="ETO35922.1"/>
    </source>
</evidence>